<feature type="compositionally biased region" description="Basic residues" evidence="2">
    <location>
        <begin position="520"/>
        <end position="529"/>
    </location>
</feature>
<dbReference type="AlphaFoldDB" id="E3M863"/>
<dbReference type="RefSeq" id="XP_003107560.2">
    <property type="nucleotide sequence ID" value="XM_003107512.2"/>
</dbReference>
<dbReference type="OrthoDB" id="5875653at2759"/>
<dbReference type="KEGG" id="crq:GCK72_011151"/>
<feature type="region of interest" description="Disordered" evidence="2">
    <location>
        <begin position="258"/>
        <end position="283"/>
    </location>
</feature>
<sequence length="945" mass="106454">MIYKSNPNSRLPSSQVAPPPRLTPLILINIIFSYSYLNSLVSDKSPRMLSRLSRRTSRSPVDRKERSLPVEREQTRGKLRSKSQPKSVMTSIVGPTKSAITKTVTKAKALKTDAEAAVQFLEDPTNKYPEDISQETIQAATSLVLNMKTVVARIEGFDAFIYNQFQKSAMKKLPERETLLRDVTDALRASGADGLHKQLTAHIAEMEQILTAFGTPMSSLQPPNQPQDPQSCEAITEMENYIYEANHSLETIHLGDELPHSLDSRDESASSSHPITSSQDRELSMMYSDSAFPDRTREIQQRLLAENRRLKEENAQHIRAQYEEEKRRYAANMQDLQYRESLAAELAKAQAKEDNWISRLNQHVEARQAQENANQESAGAITTSSPLPPFEPPTVRTITDPVVESFEPVTDNRVVPSPAQSQSNPAAIIVPQEEYVQETPILRTAHQIYQQNIEPRTAESLHSTRNPVLNDLMNVLSNIAQNQRATERNILQQTTHMVQDMEQRLGAQIHERAESLRSRATSRRSRARSPARSESSYARRYERGDPSDSEDESIQPTPTRNAPTHRIRSRSPTPIPRNRGLKLEVKLKLLQKFDGSNDLDHFQTLFTKFVLEDTDLNPEAKHAVLMNHITGPAAKCVSHARDPSVAIMMTFSALNKVYGKVNNKHNLLRKLQSLPFHQTDPDAMRLDAASLTNVLQQLKDKGVPADDHMTMWAIACKLPENMQKSLAKYTVKMGEGLTHDLILDRISRDIETMAMEQTYVSQRSPPANELTGSYATVNFANATPSRQKSAVQSKGNNPSGTRKPVYDPKLLESEYIDPITKAKLEGIYAPGPKGVNLRVIYRTFPFHEKEETKCKVCRGDHHEIRCTLSSKAFRDMCKTKGLCAICTRKHDITACGSTYRCGYCNGAHHLGGCPQKEFYRDMKNYPKDAPEVATFFRAPHPNKSK</sequence>
<accession>E3M863</accession>
<feature type="compositionally biased region" description="Basic and acidic residues" evidence="2">
    <location>
        <begin position="60"/>
        <end position="76"/>
    </location>
</feature>
<name>E3M863_CAERE</name>
<keyword evidence="1" id="KW-0175">Coiled coil</keyword>
<protein>
    <submittedName>
        <fullName evidence="3">Uncharacterized protein</fullName>
    </submittedName>
</protein>
<dbReference type="GeneID" id="9806671"/>
<feature type="region of interest" description="Disordered" evidence="2">
    <location>
        <begin position="512"/>
        <end position="579"/>
    </location>
</feature>
<dbReference type="InParanoid" id="E3M863"/>
<proteinExistence type="predicted"/>
<feature type="coiled-coil region" evidence="1">
    <location>
        <begin position="296"/>
        <end position="339"/>
    </location>
</feature>
<dbReference type="STRING" id="31234.E3M863"/>
<feature type="region of interest" description="Disordered" evidence="2">
    <location>
        <begin position="47"/>
        <end position="90"/>
    </location>
</feature>
<dbReference type="InterPro" id="IPR005312">
    <property type="entry name" value="DUF1759"/>
</dbReference>
<reference evidence="3" key="1">
    <citation type="submission" date="2007-07" db="EMBL/GenBank/DDBJ databases">
        <title>PCAP assembly of the Caenorhabditis remanei genome.</title>
        <authorList>
            <consortium name="The Caenorhabditis remanei Sequencing Consortium"/>
            <person name="Wilson R.K."/>
        </authorList>
    </citation>
    <scope>NUCLEOTIDE SEQUENCE [LARGE SCALE GENOMIC DNA]</scope>
    <source>
        <strain evidence="3">PB4641</strain>
    </source>
</reference>
<evidence type="ECO:0000313" key="4">
    <source>
        <dbReference type="Proteomes" id="UP000008281"/>
    </source>
</evidence>
<gene>
    <name evidence="3" type="ORF">CRE_13317</name>
</gene>
<feature type="compositionally biased region" description="Polar residues" evidence="2">
    <location>
        <begin position="371"/>
        <end position="385"/>
    </location>
</feature>
<evidence type="ECO:0000313" key="3">
    <source>
        <dbReference type="EMBL" id="EFO94381.1"/>
    </source>
</evidence>
<dbReference type="Pfam" id="PF03564">
    <property type="entry name" value="DUF1759"/>
    <property type="match status" value="1"/>
</dbReference>
<dbReference type="Proteomes" id="UP000008281">
    <property type="component" value="Unassembled WGS sequence"/>
</dbReference>
<organism evidence="4">
    <name type="scientific">Caenorhabditis remanei</name>
    <name type="common">Caenorhabditis vulgaris</name>
    <dbReference type="NCBI Taxonomy" id="31234"/>
    <lineage>
        <taxon>Eukaryota</taxon>
        <taxon>Metazoa</taxon>
        <taxon>Ecdysozoa</taxon>
        <taxon>Nematoda</taxon>
        <taxon>Chromadorea</taxon>
        <taxon>Rhabditida</taxon>
        <taxon>Rhabditina</taxon>
        <taxon>Rhabditomorpha</taxon>
        <taxon>Rhabditoidea</taxon>
        <taxon>Rhabditidae</taxon>
        <taxon>Peloderinae</taxon>
        <taxon>Caenorhabditis</taxon>
    </lineage>
</organism>
<evidence type="ECO:0000256" key="2">
    <source>
        <dbReference type="SAM" id="MobiDB-lite"/>
    </source>
</evidence>
<feature type="region of interest" description="Disordered" evidence="2">
    <location>
        <begin position="784"/>
        <end position="804"/>
    </location>
</feature>
<feature type="compositionally biased region" description="Basic and acidic residues" evidence="2">
    <location>
        <begin position="537"/>
        <end position="546"/>
    </location>
</feature>
<keyword evidence="4" id="KW-1185">Reference proteome</keyword>
<feature type="compositionally biased region" description="Polar residues" evidence="2">
    <location>
        <begin position="784"/>
        <end position="800"/>
    </location>
</feature>
<dbReference type="HOGENOM" id="CLU_329072_0_0_1"/>
<dbReference type="eggNOG" id="KOG0017">
    <property type="taxonomic scope" value="Eukaryota"/>
</dbReference>
<evidence type="ECO:0000256" key="1">
    <source>
        <dbReference type="SAM" id="Coils"/>
    </source>
</evidence>
<feature type="compositionally biased region" description="Basic and acidic residues" evidence="2">
    <location>
        <begin position="258"/>
        <end position="268"/>
    </location>
</feature>
<dbReference type="CTD" id="9806671"/>
<dbReference type="EMBL" id="DS268428">
    <property type="protein sequence ID" value="EFO94381.1"/>
    <property type="molecule type" value="Genomic_DNA"/>
</dbReference>
<feature type="region of interest" description="Disordered" evidence="2">
    <location>
        <begin position="371"/>
        <end position="393"/>
    </location>
</feature>